<evidence type="ECO:0000313" key="8">
    <source>
        <dbReference type="EMBL" id="KFI67199.1"/>
    </source>
</evidence>
<keyword evidence="9" id="KW-1185">Reference proteome</keyword>
<dbReference type="InterPro" id="IPR045699">
    <property type="entry name" value="GlfT2_C"/>
</dbReference>
<feature type="compositionally biased region" description="Polar residues" evidence="5">
    <location>
        <begin position="34"/>
        <end position="48"/>
    </location>
</feature>
<reference evidence="8 9" key="1">
    <citation type="submission" date="2014-03" db="EMBL/GenBank/DDBJ databases">
        <title>Genomics of Bifidobacteria.</title>
        <authorList>
            <person name="Ventura M."/>
            <person name="Milani C."/>
            <person name="Lugli G.A."/>
        </authorList>
    </citation>
    <scope>NUCLEOTIDE SEQUENCE [LARGE SCALE GENOMIC DNA]</scope>
    <source>
        <strain evidence="8 9">LMG 11591</strain>
    </source>
</reference>
<evidence type="ECO:0000313" key="9">
    <source>
        <dbReference type="Proteomes" id="UP000029052"/>
    </source>
</evidence>
<comment type="similarity">
    <text evidence="2">Belongs to the glycosyltransferase 2 family.</text>
</comment>
<dbReference type="PANTHER" id="PTHR43179:SF12">
    <property type="entry name" value="GALACTOFURANOSYLTRANSFERASE GLFT2"/>
    <property type="match status" value="1"/>
</dbReference>
<evidence type="ECO:0000256" key="3">
    <source>
        <dbReference type="ARBA" id="ARBA00022676"/>
    </source>
</evidence>
<sequence length="719" mass="80842">MVSLRFPVPCKRGTILCLMSTRASQTSAKRKPKAQQSKRSTPSPSTDPSWEMVNRVVFPVQDQDLIMPLYAIEWTRPRLTDAVQDPRVDMQRIDFNALNKSSFHHLINEGLNTHSNTSSADIFTVNSRRSLTVREGKHVSLCTFFNAFPASYWKRWTKVSAVRFTATVQGVGELIVVRSTGRGLFSPAATIAVNSPDEPTQVSAELDMHGLIDGGYFWFDAKADQHHDLIISDAGWSVPRADKTTQNPDEQTTLSIAITTFNRPSYCHRQLKTIAAEQSVRERLDTIYVTDQGTDLVKNQPGFDETAAELGKQLTYIRQANFGGSGGFSRGMYETLKAGTSTYTLLLDDDAISEPEAIVRAVQFADYCSNPTIVGGGMLHLDNRTVLYTEGERFDRKSVWTKPSGGLPYNHDFAAFPLRDSPKLHQRIDSDFNGWWMCLIPTVIMKEIGLSLPVFIKFDDTEYALRALEHGYHTVCLPGVAVWHQAWHDKDPARTWEEYFFQRNRWICGLLHCPKPSPRFAYEMLYGDVNVGLKFVYSALKLRHMGLRDIMRGPEYIAASMPGKMAEVRAARAGFADTEDKPSLSDFPEPKAEFVADATPQDPRTIKKEGLRAIVQALTSRGNGTRDVRPDIAIPAKDAIWRSFKGVNSALVTSPNGSSVAWCRRDSALFRKEIKLGLRMSKTLMKRWEQLSAQYRAYNLGGIDVWQKIFESDAAKPQD</sequence>
<dbReference type="Proteomes" id="UP000029052">
    <property type="component" value="Unassembled WGS sequence"/>
</dbReference>
<accession>A0A087B849</accession>
<evidence type="ECO:0000259" key="6">
    <source>
        <dbReference type="Pfam" id="PF17994"/>
    </source>
</evidence>
<dbReference type="CDD" id="cd00761">
    <property type="entry name" value="Glyco_tranf_GTA_type"/>
    <property type="match status" value="1"/>
</dbReference>
<dbReference type="eggNOG" id="COG1216">
    <property type="taxonomic scope" value="Bacteria"/>
</dbReference>
<dbReference type="STRING" id="1692.BMAGN_1415"/>
<comment type="pathway">
    <text evidence="1">Cell wall biogenesis; cell wall polysaccharide biosynthesis.</text>
</comment>
<dbReference type="Pfam" id="PF13641">
    <property type="entry name" value="Glyco_tranf_2_3"/>
    <property type="match status" value="1"/>
</dbReference>
<evidence type="ECO:0000259" key="7">
    <source>
        <dbReference type="Pfam" id="PF19320"/>
    </source>
</evidence>
<dbReference type="InterPro" id="IPR040492">
    <property type="entry name" value="GlfT2_N"/>
</dbReference>
<gene>
    <name evidence="8" type="ORF">BMAGN_1415</name>
</gene>
<dbReference type="Pfam" id="PF19320">
    <property type="entry name" value="GlfT2_domain3"/>
    <property type="match status" value="1"/>
</dbReference>
<protein>
    <submittedName>
        <fullName evidence="8">dTDP-rhamnosyl transferase RfbF</fullName>
    </submittedName>
</protein>
<evidence type="ECO:0000256" key="1">
    <source>
        <dbReference type="ARBA" id="ARBA00004776"/>
    </source>
</evidence>
<evidence type="ECO:0000256" key="2">
    <source>
        <dbReference type="ARBA" id="ARBA00006739"/>
    </source>
</evidence>
<feature type="domain" description="Galactofuranosyltransferase-2 C-terminal" evidence="7">
    <location>
        <begin position="533"/>
        <end position="711"/>
    </location>
</feature>
<dbReference type="Pfam" id="PF17994">
    <property type="entry name" value="Glft2_N"/>
    <property type="match status" value="1"/>
</dbReference>
<organism evidence="8 9">
    <name type="scientific">Bifidobacterium magnum</name>
    <dbReference type="NCBI Taxonomy" id="1692"/>
    <lineage>
        <taxon>Bacteria</taxon>
        <taxon>Bacillati</taxon>
        <taxon>Actinomycetota</taxon>
        <taxon>Actinomycetes</taxon>
        <taxon>Bifidobacteriales</taxon>
        <taxon>Bifidobacteriaceae</taxon>
        <taxon>Bifidobacterium</taxon>
    </lineage>
</organism>
<evidence type="ECO:0000256" key="4">
    <source>
        <dbReference type="ARBA" id="ARBA00022679"/>
    </source>
</evidence>
<proteinExistence type="inferred from homology"/>
<feature type="region of interest" description="Disordered" evidence="5">
    <location>
        <begin position="21"/>
        <end position="50"/>
    </location>
</feature>
<feature type="domain" description="Galactofuranosyltransferase GlfT2 N-terminal" evidence="6">
    <location>
        <begin position="118"/>
        <end position="238"/>
    </location>
</feature>
<dbReference type="Gene3D" id="3.90.550.60">
    <property type="match status" value="1"/>
</dbReference>
<name>A0A087B849_9BIFI</name>
<comment type="caution">
    <text evidence="8">The sequence shown here is derived from an EMBL/GenBank/DDBJ whole genome shotgun (WGS) entry which is preliminary data.</text>
</comment>
<dbReference type="PANTHER" id="PTHR43179">
    <property type="entry name" value="RHAMNOSYLTRANSFERASE WBBL"/>
    <property type="match status" value="1"/>
</dbReference>
<keyword evidence="3" id="KW-0328">Glycosyltransferase</keyword>
<dbReference type="SUPFAM" id="SSF53448">
    <property type="entry name" value="Nucleotide-diphospho-sugar transferases"/>
    <property type="match status" value="1"/>
</dbReference>
<dbReference type="GO" id="GO:0016757">
    <property type="term" value="F:glycosyltransferase activity"/>
    <property type="evidence" value="ECO:0007669"/>
    <property type="project" value="UniProtKB-KW"/>
</dbReference>
<dbReference type="InterPro" id="IPR029044">
    <property type="entry name" value="Nucleotide-diphossugar_trans"/>
</dbReference>
<keyword evidence="4 8" id="KW-0808">Transferase</keyword>
<evidence type="ECO:0000256" key="5">
    <source>
        <dbReference type="SAM" id="MobiDB-lite"/>
    </source>
</evidence>
<dbReference type="AlphaFoldDB" id="A0A087B849"/>
<dbReference type="EMBL" id="JGZB01000011">
    <property type="protein sequence ID" value="KFI67199.1"/>
    <property type="molecule type" value="Genomic_DNA"/>
</dbReference>